<evidence type="ECO:0000256" key="2">
    <source>
        <dbReference type="SAM" id="SignalP"/>
    </source>
</evidence>
<dbReference type="Proteomes" id="UP000426246">
    <property type="component" value="Chromosome"/>
</dbReference>
<keyword evidence="2" id="KW-0732">Signal</keyword>
<dbReference type="OrthoDB" id="5845122at2"/>
<proteinExistence type="predicted"/>
<keyword evidence="5" id="KW-1185">Reference proteome</keyword>
<dbReference type="RefSeq" id="WP_155702991.1">
    <property type="nucleotide sequence ID" value="NZ_CP034235.1"/>
</dbReference>
<feature type="domain" description="SLH" evidence="3">
    <location>
        <begin position="203"/>
        <end position="266"/>
    </location>
</feature>
<dbReference type="AlphaFoldDB" id="A0A6B8RNJ0"/>
<sequence>MNKTNMMKKFMITGLTFAMVLGGSTAAFAHGNDKDKDKGNEKASKEKSSHEDSAKKVTVKGKGNFKFSFDDIKGADVAWSAKNIASLASKEVFEGDGYGNFRPRDNVKRIEAITAAVRLLGLKDKAESAAEMATVLNFKDADKIVKEYAWAVGYVAVAAENDLFAETDASVQPEKAASRLWATTLLVKALKLDAEAKAKINTKLTFKDAKEIPAGSVGYVAVALEKGLITGFEDNTFRPDTSVTRAQLAALLDRTNDQIVGNDAVKGAVTAVVTNNTLTIKNGNVAQTIALDPNVFVFKGGVKVAASAIVVGDEVKIHLYNGVAVFVEVVKVAPVAPVDQSFTVNGLYSTHTWNADGKINTITVTQNINGVTQTSIYAVAANAIIEGDQTKLVLSHELELKGNIATVNKIKIK</sequence>
<dbReference type="InterPro" id="IPR051465">
    <property type="entry name" value="Cell_Envelope_Struct_Comp"/>
</dbReference>
<evidence type="ECO:0000313" key="4">
    <source>
        <dbReference type="EMBL" id="QGQ97890.1"/>
    </source>
</evidence>
<feature type="domain" description="SLH" evidence="3">
    <location>
        <begin position="66"/>
        <end position="130"/>
    </location>
</feature>
<feature type="chain" id="PRO_5025643236" evidence="2">
    <location>
        <begin position="30"/>
        <end position="413"/>
    </location>
</feature>
<gene>
    <name evidence="4" type="ORF">EHS13_24880</name>
</gene>
<dbReference type="PROSITE" id="PS51272">
    <property type="entry name" value="SLH"/>
    <property type="match status" value="3"/>
</dbReference>
<protein>
    <submittedName>
        <fullName evidence="4">S-layer homology domain-containing protein</fullName>
    </submittedName>
</protein>
<dbReference type="KEGG" id="ppsc:EHS13_24880"/>
<feature type="signal peptide" evidence="2">
    <location>
        <begin position="1"/>
        <end position="29"/>
    </location>
</feature>
<feature type="domain" description="SLH" evidence="3">
    <location>
        <begin position="138"/>
        <end position="200"/>
    </location>
</feature>
<dbReference type="Pfam" id="PF00395">
    <property type="entry name" value="SLH"/>
    <property type="match status" value="2"/>
</dbReference>
<dbReference type="PANTHER" id="PTHR43308">
    <property type="entry name" value="OUTER MEMBRANE PROTEIN ALPHA-RELATED"/>
    <property type="match status" value="1"/>
</dbReference>
<organism evidence="4 5">
    <name type="scientific">Paenibacillus psychroresistens</name>
    <dbReference type="NCBI Taxonomy" id="1778678"/>
    <lineage>
        <taxon>Bacteria</taxon>
        <taxon>Bacillati</taxon>
        <taxon>Bacillota</taxon>
        <taxon>Bacilli</taxon>
        <taxon>Bacillales</taxon>
        <taxon>Paenibacillaceae</taxon>
        <taxon>Paenibacillus</taxon>
    </lineage>
</organism>
<evidence type="ECO:0000259" key="3">
    <source>
        <dbReference type="PROSITE" id="PS51272"/>
    </source>
</evidence>
<feature type="region of interest" description="Disordered" evidence="1">
    <location>
        <begin position="30"/>
        <end position="55"/>
    </location>
</feature>
<dbReference type="EMBL" id="CP034235">
    <property type="protein sequence ID" value="QGQ97890.1"/>
    <property type="molecule type" value="Genomic_DNA"/>
</dbReference>
<accession>A0A6B8RNJ0</accession>
<name>A0A6B8RNJ0_9BACL</name>
<evidence type="ECO:0000313" key="5">
    <source>
        <dbReference type="Proteomes" id="UP000426246"/>
    </source>
</evidence>
<reference evidence="5" key="1">
    <citation type="submission" date="2018-11" db="EMBL/GenBank/DDBJ databases">
        <title>Complete genome sequence of Paenibacillus sp. ML311-T8.</title>
        <authorList>
            <person name="Nam Y.-D."/>
            <person name="Kang J."/>
            <person name="Chung W.-H."/>
            <person name="Park Y.S."/>
        </authorList>
    </citation>
    <scope>NUCLEOTIDE SEQUENCE [LARGE SCALE GENOMIC DNA]</scope>
    <source>
        <strain evidence="5">ML311-T8</strain>
    </source>
</reference>
<feature type="compositionally biased region" description="Basic and acidic residues" evidence="1">
    <location>
        <begin position="31"/>
        <end position="55"/>
    </location>
</feature>
<dbReference type="InterPro" id="IPR001119">
    <property type="entry name" value="SLH_dom"/>
</dbReference>
<evidence type="ECO:0000256" key="1">
    <source>
        <dbReference type="SAM" id="MobiDB-lite"/>
    </source>
</evidence>